<feature type="region of interest" description="Disordered" evidence="1">
    <location>
        <begin position="177"/>
        <end position="334"/>
    </location>
</feature>
<name>A0A2T4JVD2_9RHOB</name>
<evidence type="ECO:0008006" key="4">
    <source>
        <dbReference type="Google" id="ProtNLM"/>
    </source>
</evidence>
<sequence length="468" mass="49555">MIGASKILTVSYGTFSCTLEGFDEPFNTMKAIAEYFRDLAADDRYFGAEPPTPDAAMLHRIAEREIHRRVDARVEENGVTLRAAARPERAALAEPREAGRGPTAAPTAAREIATRPEPLQSTAATPDDPTPESEAAPAATLPSEVEPALQAGDHEADRAGTVEETPGLSLEAPALADLTPDPQAQEHESYPAIEGNELSDLAPDAPARAEHALASQAQGTEADPAANVEDLPDLALDALAHAEPEPMPPETVETEGAAPVEALAEESVETGAEEPEAPEPLARTAQPEEHPALAEILQRARARLASLGREEAHPEPARPDGAARRQLAEAGGEAALERILEQTDSEMRGAESRRRLSALQHLKAAVAATVAERLSGGRAPVESATRIDPYRSDLARIVRPHPGPTPANTGEPPGPLVLVSEQRIDRPVPVQTAQPAPQPATPRPVPPLIRPRRVISARRAAGNPDQDA</sequence>
<evidence type="ECO:0000256" key="1">
    <source>
        <dbReference type="SAM" id="MobiDB-lite"/>
    </source>
</evidence>
<feature type="compositionally biased region" description="Low complexity" evidence="1">
    <location>
        <begin position="100"/>
        <end position="111"/>
    </location>
</feature>
<feature type="region of interest" description="Disordered" evidence="1">
    <location>
        <begin position="396"/>
        <end position="468"/>
    </location>
</feature>
<dbReference type="AlphaFoldDB" id="A0A2T4JVD2"/>
<feature type="compositionally biased region" description="Basic and acidic residues" evidence="1">
    <location>
        <begin position="308"/>
        <end position="327"/>
    </location>
</feature>
<protein>
    <recommendedName>
        <fullName evidence="4">Chemotaxis protein CheA</fullName>
    </recommendedName>
</protein>
<comment type="caution">
    <text evidence="2">The sequence shown here is derived from an EMBL/GenBank/DDBJ whole genome shotgun (WGS) entry which is preliminary data.</text>
</comment>
<accession>A0A2T4JVD2</accession>
<feature type="compositionally biased region" description="Acidic residues" evidence="1">
    <location>
        <begin position="263"/>
        <end position="277"/>
    </location>
</feature>
<evidence type="ECO:0000313" key="2">
    <source>
        <dbReference type="EMBL" id="PTE21878.1"/>
    </source>
</evidence>
<dbReference type="PROSITE" id="PS51257">
    <property type="entry name" value="PROKAR_LIPOPROTEIN"/>
    <property type="match status" value="1"/>
</dbReference>
<dbReference type="Proteomes" id="UP000241010">
    <property type="component" value="Unassembled WGS sequence"/>
</dbReference>
<dbReference type="RefSeq" id="WP_107663788.1">
    <property type="nucleotide sequence ID" value="NZ_PZKG01000036.1"/>
</dbReference>
<dbReference type="EMBL" id="PZKG01000036">
    <property type="protein sequence ID" value="PTE21878.1"/>
    <property type="molecule type" value="Genomic_DNA"/>
</dbReference>
<feature type="compositionally biased region" description="Basic and acidic residues" evidence="1">
    <location>
        <begin position="85"/>
        <end position="99"/>
    </location>
</feature>
<gene>
    <name evidence="2" type="ORF">C5F48_10105</name>
</gene>
<feature type="compositionally biased region" description="Low complexity" evidence="1">
    <location>
        <begin position="132"/>
        <end position="143"/>
    </location>
</feature>
<keyword evidence="3" id="KW-1185">Reference proteome</keyword>
<proteinExistence type="predicted"/>
<feature type="compositionally biased region" description="Pro residues" evidence="1">
    <location>
        <begin position="436"/>
        <end position="449"/>
    </location>
</feature>
<evidence type="ECO:0000313" key="3">
    <source>
        <dbReference type="Proteomes" id="UP000241010"/>
    </source>
</evidence>
<reference evidence="2 3" key="1">
    <citation type="submission" date="2018-03" db="EMBL/GenBank/DDBJ databases">
        <title>Cereibacter changlensis.</title>
        <authorList>
            <person name="Meyer T.E."/>
            <person name="Miller S."/>
            <person name="Lodha T."/>
            <person name="Gandham S."/>
            <person name="Chintalapati S."/>
            <person name="Chintalapati V.R."/>
        </authorList>
    </citation>
    <scope>NUCLEOTIDE SEQUENCE [LARGE SCALE GENOMIC DNA]</scope>
    <source>
        <strain evidence="2 3">JA139</strain>
    </source>
</reference>
<organism evidence="2 3">
    <name type="scientific">Cereibacter changlensis JA139</name>
    <dbReference type="NCBI Taxonomy" id="1188249"/>
    <lineage>
        <taxon>Bacteria</taxon>
        <taxon>Pseudomonadati</taxon>
        <taxon>Pseudomonadota</taxon>
        <taxon>Alphaproteobacteria</taxon>
        <taxon>Rhodobacterales</taxon>
        <taxon>Paracoccaceae</taxon>
        <taxon>Cereibacter</taxon>
    </lineage>
</organism>
<dbReference type="OrthoDB" id="7798282at2"/>
<feature type="region of interest" description="Disordered" evidence="1">
    <location>
        <begin position="85"/>
        <end position="144"/>
    </location>
</feature>